<protein>
    <submittedName>
        <fullName evidence="2">Uncharacterized protein</fullName>
    </submittedName>
</protein>
<gene>
    <name evidence="2" type="ORF">TIFTF001_018648</name>
</gene>
<feature type="region of interest" description="Disordered" evidence="1">
    <location>
        <begin position="68"/>
        <end position="95"/>
    </location>
</feature>
<accession>A0AA88ANM9</accession>
<proteinExistence type="predicted"/>
<evidence type="ECO:0000313" key="2">
    <source>
        <dbReference type="EMBL" id="GMN49483.1"/>
    </source>
</evidence>
<keyword evidence="3" id="KW-1185">Reference proteome</keyword>
<reference evidence="2" key="1">
    <citation type="submission" date="2023-07" db="EMBL/GenBank/DDBJ databases">
        <title>draft genome sequence of fig (Ficus carica).</title>
        <authorList>
            <person name="Takahashi T."/>
            <person name="Nishimura K."/>
        </authorList>
    </citation>
    <scope>NUCLEOTIDE SEQUENCE</scope>
</reference>
<dbReference type="EMBL" id="BTGU01000031">
    <property type="protein sequence ID" value="GMN49483.1"/>
    <property type="molecule type" value="Genomic_DNA"/>
</dbReference>
<comment type="caution">
    <text evidence="2">The sequence shown here is derived from an EMBL/GenBank/DDBJ whole genome shotgun (WGS) entry which is preliminary data.</text>
</comment>
<dbReference type="Proteomes" id="UP001187192">
    <property type="component" value="Unassembled WGS sequence"/>
</dbReference>
<name>A0AA88ANM9_FICCA</name>
<evidence type="ECO:0000313" key="3">
    <source>
        <dbReference type="Proteomes" id="UP001187192"/>
    </source>
</evidence>
<evidence type="ECO:0000256" key="1">
    <source>
        <dbReference type="SAM" id="MobiDB-lite"/>
    </source>
</evidence>
<organism evidence="2 3">
    <name type="scientific">Ficus carica</name>
    <name type="common">Common fig</name>
    <dbReference type="NCBI Taxonomy" id="3494"/>
    <lineage>
        <taxon>Eukaryota</taxon>
        <taxon>Viridiplantae</taxon>
        <taxon>Streptophyta</taxon>
        <taxon>Embryophyta</taxon>
        <taxon>Tracheophyta</taxon>
        <taxon>Spermatophyta</taxon>
        <taxon>Magnoliopsida</taxon>
        <taxon>eudicotyledons</taxon>
        <taxon>Gunneridae</taxon>
        <taxon>Pentapetalae</taxon>
        <taxon>rosids</taxon>
        <taxon>fabids</taxon>
        <taxon>Rosales</taxon>
        <taxon>Moraceae</taxon>
        <taxon>Ficeae</taxon>
        <taxon>Ficus</taxon>
    </lineage>
</organism>
<sequence length="95" mass="10732">MEDLTAKILLCRLVNQLDIRGQLGGFARRPGLRQGIKSQSMICLGWSWPKTHELVVAIHARSRKKSCTRERKLAGKRMREKGCRGTRGMRWAAGG</sequence>
<dbReference type="AlphaFoldDB" id="A0AA88ANM9"/>